<dbReference type="Proteomes" id="UP000184330">
    <property type="component" value="Unassembled WGS sequence"/>
</dbReference>
<name>A0A1L7XV47_9HELO</name>
<dbReference type="PANTHER" id="PTHR37540:SF5">
    <property type="entry name" value="TRANSCRIPTION FACTOR DOMAIN-CONTAINING PROTEIN"/>
    <property type="match status" value="1"/>
</dbReference>
<reference evidence="2 3" key="1">
    <citation type="submission" date="2016-03" db="EMBL/GenBank/DDBJ databases">
        <authorList>
            <person name="Ploux O."/>
        </authorList>
    </citation>
    <scope>NUCLEOTIDE SEQUENCE [LARGE SCALE GENOMIC DNA]</scope>
    <source>
        <strain evidence="2 3">UAMH 11012</strain>
    </source>
</reference>
<organism evidence="2 3">
    <name type="scientific">Phialocephala subalpina</name>
    <dbReference type="NCBI Taxonomy" id="576137"/>
    <lineage>
        <taxon>Eukaryota</taxon>
        <taxon>Fungi</taxon>
        <taxon>Dikarya</taxon>
        <taxon>Ascomycota</taxon>
        <taxon>Pezizomycotina</taxon>
        <taxon>Leotiomycetes</taxon>
        <taxon>Helotiales</taxon>
        <taxon>Mollisiaceae</taxon>
        <taxon>Phialocephala</taxon>
        <taxon>Phialocephala fortinii species complex</taxon>
    </lineage>
</organism>
<dbReference type="AlphaFoldDB" id="A0A1L7XV47"/>
<dbReference type="PANTHER" id="PTHR37540">
    <property type="entry name" value="TRANSCRIPTION FACTOR (ACR-2), PUTATIVE-RELATED-RELATED"/>
    <property type="match status" value="1"/>
</dbReference>
<accession>A0A1L7XV47</accession>
<evidence type="ECO:0000313" key="3">
    <source>
        <dbReference type="Proteomes" id="UP000184330"/>
    </source>
</evidence>
<dbReference type="OrthoDB" id="4158087at2759"/>
<protein>
    <submittedName>
        <fullName evidence="2">Uncharacterized protein</fullName>
    </submittedName>
</protein>
<feature type="compositionally biased region" description="Low complexity" evidence="1">
    <location>
        <begin position="76"/>
        <end position="85"/>
    </location>
</feature>
<keyword evidence="3" id="KW-1185">Reference proteome</keyword>
<gene>
    <name evidence="2" type="ORF">PAC_18817</name>
</gene>
<evidence type="ECO:0000256" key="1">
    <source>
        <dbReference type="SAM" id="MobiDB-lite"/>
    </source>
</evidence>
<feature type="region of interest" description="Disordered" evidence="1">
    <location>
        <begin position="1"/>
        <end position="30"/>
    </location>
</feature>
<sequence length="261" mass="29519">MPDANMISRKQSSHARQQFPRKAKPNESTVLDTSVTRLELTERSVNILKHRDRDVSSPTVTNSDVKQFEFVTLTSQPTTNTTRATSRTDDQENPLSPTEISICGPLAPINTWQPIHNDGPRLRIFSPMTSSLDPFNSLAIKLGPMSEDLLVHYNTKYTLNCVAINAESNFFLFVKTDPALFHSILYLVALHRDMWIINERLRGGFVFDDVTIAAVAMLVNKKNINGRYELSKMHMQGLEQMVETRGGPQNLSGVFQRIVTW</sequence>
<feature type="region of interest" description="Disordered" evidence="1">
    <location>
        <begin position="76"/>
        <end position="95"/>
    </location>
</feature>
<dbReference type="STRING" id="576137.A0A1L7XV47"/>
<proteinExistence type="predicted"/>
<dbReference type="EMBL" id="FJOG01000062">
    <property type="protein sequence ID" value="CZR68916.1"/>
    <property type="molecule type" value="Genomic_DNA"/>
</dbReference>
<evidence type="ECO:0000313" key="2">
    <source>
        <dbReference type="EMBL" id="CZR68916.1"/>
    </source>
</evidence>